<organism evidence="2 3">
    <name type="scientific">Caenorhabditis elegans</name>
    <dbReference type="NCBI Taxonomy" id="6239"/>
    <lineage>
        <taxon>Eukaryota</taxon>
        <taxon>Metazoa</taxon>
        <taxon>Ecdysozoa</taxon>
        <taxon>Nematoda</taxon>
        <taxon>Chromadorea</taxon>
        <taxon>Rhabditida</taxon>
        <taxon>Rhabditina</taxon>
        <taxon>Rhabditomorpha</taxon>
        <taxon>Rhabditoidea</taxon>
        <taxon>Rhabditidae</taxon>
        <taxon>Peloderinae</taxon>
        <taxon>Caenorhabditis</taxon>
    </lineage>
</organism>
<keyword evidence="2" id="KW-0675">Receptor</keyword>
<evidence type="ECO:0000313" key="2">
    <source>
        <dbReference type="EMBL" id="CAN99712.1"/>
    </source>
</evidence>
<feature type="transmembrane region" description="Helical" evidence="1">
    <location>
        <begin position="222"/>
        <end position="251"/>
    </location>
</feature>
<dbReference type="InParanoid" id="A5Z2W0"/>
<keyword evidence="3" id="KW-1185">Reference proteome</keyword>
<dbReference type="WormBase" id="F59A1.11b">
    <property type="protein sequence ID" value="CE18795"/>
    <property type="gene ID" value="WBGene00010297"/>
</dbReference>
<dbReference type="eggNOG" id="ENOG502TGNQ">
    <property type="taxonomic scope" value="Eukaryota"/>
</dbReference>
<name>A5Z2W0_CAEEL</name>
<proteinExistence type="predicted"/>
<keyword evidence="1" id="KW-1133">Transmembrane helix</keyword>
<dbReference type="EMBL" id="BX284605">
    <property type="protein sequence ID" value="CAN99712.1"/>
    <property type="molecule type" value="Genomic_DNA"/>
</dbReference>
<gene>
    <name evidence="2" type="ORF">CELE_F59A1.11</name>
    <name evidence="2 4" type="ORF">F59A1.11</name>
</gene>
<keyword evidence="1" id="KW-0812">Transmembrane</keyword>
<dbReference type="AlphaFoldDB" id="A5Z2W0"/>
<feature type="transmembrane region" description="Helical" evidence="1">
    <location>
        <begin position="263"/>
        <end position="290"/>
    </location>
</feature>
<dbReference type="Bgee" id="WBGene00010297">
    <property type="expression patterns" value="Expressed in larva"/>
</dbReference>
<dbReference type="AGR" id="WB:WBGene00010297"/>
<dbReference type="ExpressionAtlas" id="A5Z2W0">
    <property type="expression patterns" value="baseline and differential"/>
</dbReference>
<sequence length="321" mass="36712">MSMSNSLDTTFLSHTKFTELNSEVTDFFEWLQYINRILALSSCIWLHVAICSRLFIVNNFRVISDYQRLIIVQSVINIIASVFELIVNEIQTVNLDYVKIGHPFWHFSHVERVIYTISMETFSTSSQDFLMLFNLHRLFIIKKKSLVLLYSIAIPLMLIGPISDAVIAYPVILSGQDMNVFFKHGQVPLITVVIVICYVKLKKEFATNQSFSEKTRKLQEKLSCSILVQVVMLFAILVIISIIPVVILIVFGEDVYQLHAAKYTIYALVITEWYSFLSAVLIAWSIAGFFKAPSPPATIQHSDVKIFQVEPTQKRSLSIVE</sequence>
<feature type="transmembrane region" description="Helical" evidence="1">
    <location>
        <begin position="37"/>
        <end position="57"/>
    </location>
</feature>
<dbReference type="OMA" id="AINIVAC"/>
<reference evidence="2 3" key="1">
    <citation type="journal article" date="1998" name="Science">
        <title>Genome sequence of the nematode C. elegans: a platform for investigating biology.</title>
        <authorList>
            <consortium name="The C. elegans sequencing consortium"/>
            <person name="Sulson J.E."/>
            <person name="Waterston R."/>
        </authorList>
    </citation>
    <scope>NUCLEOTIDE SEQUENCE [LARGE SCALE GENOMIC DNA]</scope>
    <source>
        <strain evidence="2 3">Bristol N2</strain>
    </source>
</reference>
<evidence type="ECO:0000256" key="1">
    <source>
        <dbReference type="SAM" id="Phobius"/>
    </source>
</evidence>
<evidence type="ECO:0000313" key="4">
    <source>
        <dbReference type="WormBase" id="F59A1.11b"/>
    </source>
</evidence>
<dbReference type="HOGENOM" id="CLU_872186_0_0_1"/>
<protein>
    <submittedName>
        <fullName evidence="2">Serpentine Receptor, class T</fullName>
    </submittedName>
</protein>
<dbReference type="Proteomes" id="UP000001940">
    <property type="component" value="Chromosome V"/>
</dbReference>
<dbReference type="FunCoup" id="A5Z2W0">
    <property type="interactions" value="1522"/>
</dbReference>
<feature type="transmembrane region" description="Helical" evidence="1">
    <location>
        <begin position="147"/>
        <end position="172"/>
    </location>
</feature>
<evidence type="ECO:0000313" key="3">
    <source>
        <dbReference type="Proteomes" id="UP000001940"/>
    </source>
</evidence>
<accession>A5Z2W0</accession>
<dbReference type="OrthoDB" id="5805314at2759"/>
<keyword evidence="1" id="KW-0472">Membrane</keyword>
<dbReference type="PaxDb" id="6239-F59A1.11b"/>
<dbReference type="UCSC" id="F59A1.11a">
    <property type="organism name" value="c. elegans"/>
</dbReference>